<sequence>MRRAVDRRPCGADFPLCTIPAMRPLVTLLLLTLLLTACGKPDKPTMGLYPAIHRGDINQIERHIRWGTDINQVDADGRRPLHVAAAQGEYVIARMLVKAGAEIDAPDRNGHSPLYVAIMASRPRVAELLAKLGASYDPDRLLDAVVERGLSQRDVIRLLVAWGADLNRRRADGSTPLIRAIRAGNRVLVKNLVLQGADVNLADAAGNTPLAIATTAANQEIVRLLRRNGARMEQSGA</sequence>
<dbReference type="Gene3D" id="1.25.40.20">
    <property type="entry name" value="Ankyrin repeat-containing domain"/>
    <property type="match status" value="2"/>
</dbReference>
<dbReference type="PRINTS" id="PR01415">
    <property type="entry name" value="ANKYRIN"/>
</dbReference>
<dbReference type="PANTHER" id="PTHR24171">
    <property type="entry name" value="ANKYRIN REPEAT DOMAIN-CONTAINING PROTEIN 39-RELATED"/>
    <property type="match status" value="1"/>
</dbReference>
<feature type="repeat" description="ANK" evidence="3">
    <location>
        <begin position="172"/>
        <end position="204"/>
    </location>
</feature>
<dbReference type="EMBL" id="DRKP01000052">
    <property type="protein sequence ID" value="HEB95667.1"/>
    <property type="molecule type" value="Genomic_DNA"/>
</dbReference>
<dbReference type="InterPro" id="IPR002110">
    <property type="entry name" value="Ankyrin_rpt"/>
</dbReference>
<accession>A0A831RI68</accession>
<feature type="repeat" description="ANK" evidence="3">
    <location>
        <begin position="205"/>
        <end position="237"/>
    </location>
</feature>
<keyword evidence="2 3" id="KW-0040">ANK repeat</keyword>
<dbReference type="AlphaFoldDB" id="A0A831RI68"/>
<evidence type="ECO:0000256" key="2">
    <source>
        <dbReference type="ARBA" id="ARBA00023043"/>
    </source>
</evidence>
<dbReference type="PROSITE" id="PS50297">
    <property type="entry name" value="ANK_REP_REGION"/>
    <property type="match status" value="4"/>
</dbReference>
<gene>
    <name evidence="4" type="ORF">ENI96_04460</name>
</gene>
<organism evidence="4">
    <name type="scientific">Sedimenticola thiotaurini</name>
    <dbReference type="NCBI Taxonomy" id="1543721"/>
    <lineage>
        <taxon>Bacteria</taxon>
        <taxon>Pseudomonadati</taxon>
        <taxon>Pseudomonadota</taxon>
        <taxon>Gammaproteobacteria</taxon>
        <taxon>Chromatiales</taxon>
        <taxon>Sedimenticolaceae</taxon>
        <taxon>Sedimenticola</taxon>
    </lineage>
</organism>
<dbReference type="Pfam" id="PF12796">
    <property type="entry name" value="Ank_2"/>
    <property type="match status" value="2"/>
</dbReference>
<dbReference type="SUPFAM" id="SSF48403">
    <property type="entry name" value="Ankyrin repeat"/>
    <property type="match status" value="1"/>
</dbReference>
<dbReference type="InterPro" id="IPR036770">
    <property type="entry name" value="Ankyrin_rpt-contain_sf"/>
</dbReference>
<protein>
    <submittedName>
        <fullName evidence="4">Ankyrin repeat domain-containing protein</fullName>
    </submittedName>
</protein>
<evidence type="ECO:0000256" key="3">
    <source>
        <dbReference type="PROSITE-ProRule" id="PRU00023"/>
    </source>
</evidence>
<dbReference type="PANTHER" id="PTHR24171:SF9">
    <property type="entry name" value="ANKYRIN REPEAT DOMAIN-CONTAINING PROTEIN 39"/>
    <property type="match status" value="1"/>
</dbReference>
<comment type="caution">
    <text evidence="4">The sequence shown here is derived from an EMBL/GenBank/DDBJ whole genome shotgun (WGS) entry which is preliminary data.</text>
</comment>
<dbReference type="Proteomes" id="UP000886251">
    <property type="component" value="Unassembled WGS sequence"/>
</dbReference>
<dbReference type="PROSITE" id="PS50088">
    <property type="entry name" value="ANK_REPEAT"/>
    <property type="match status" value="4"/>
</dbReference>
<proteinExistence type="predicted"/>
<keyword evidence="1" id="KW-0677">Repeat</keyword>
<feature type="repeat" description="ANK" evidence="3">
    <location>
        <begin position="76"/>
        <end position="108"/>
    </location>
</feature>
<evidence type="ECO:0000256" key="1">
    <source>
        <dbReference type="ARBA" id="ARBA00022737"/>
    </source>
</evidence>
<reference evidence="4" key="1">
    <citation type="journal article" date="2020" name="mSystems">
        <title>Genome- and Community-Level Interaction Insights into Carbon Utilization and Element Cycling Functions of Hydrothermarchaeota in Hydrothermal Sediment.</title>
        <authorList>
            <person name="Zhou Z."/>
            <person name="Liu Y."/>
            <person name="Xu W."/>
            <person name="Pan J."/>
            <person name="Luo Z.H."/>
            <person name="Li M."/>
        </authorList>
    </citation>
    <scope>NUCLEOTIDE SEQUENCE [LARGE SCALE GENOMIC DNA]</scope>
    <source>
        <strain evidence="4">HyVt-443</strain>
    </source>
</reference>
<dbReference type="SMART" id="SM00248">
    <property type="entry name" value="ANK"/>
    <property type="match status" value="4"/>
</dbReference>
<name>A0A831RI68_9GAMM</name>
<evidence type="ECO:0000313" key="4">
    <source>
        <dbReference type="EMBL" id="HEB95667.1"/>
    </source>
</evidence>
<feature type="repeat" description="ANK" evidence="3">
    <location>
        <begin position="109"/>
        <end position="137"/>
    </location>
</feature>